<protein>
    <submittedName>
        <fullName evidence="1">Uncharacterized protein</fullName>
    </submittedName>
</protein>
<reference evidence="1" key="2">
    <citation type="journal article" date="2015" name="Data Brief">
        <title>Shoot transcriptome of the giant reed, Arundo donax.</title>
        <authorList>
            <person name="Barrero R.A."/>
            <person name="Guerrero F.D."/>
            <person name="Moolhuijzen P."/>
            <person name="Goolsby J.A."/>
            <person name="Tidwell J."/>
            <person name="Bellgard S.E."/>
            <person name="Bellgard M.I."/>
        </authorList>
    </citation>
    <scope>NUCLEOTIDE SEQUENCE</scope>
    <source>
        <tissue evidence="1">Shoot tissue taken approximately 20 cm above the soil surface</tissue>
    </source>
</reference>
<reference evidence="1" key="1">
    <citation type="submission" date="2014-09" db="EMBL/GenBank/DDBJ databases">
        <authorList>
            <person name="Magalhaes I.L.F."/>
            <person name="Oliveira U."/>
            <person name="Santos F.R."/>
            <person name="Vidigal T.H.D.A."/>
            <person name="Brescovit A.D."/>
            <person name="Santos A.J."/>
        </authorList>
    </citation>
    <scope>NUCLEOTIDE SEQUENCE</scope>
    <source>
        <tissue evidence="1">Shoot tissue taken approximately 20 cm above the soil surface</tissue>
    </source>
</reference>
<dbReference type="EMBL" id="GBRH01198402">
    <property type="protein sequence ID" value="JAD99493.1"/>
    <property type="molecule type" value="Transcribed_RNA"/>
</dbReference>
<evidence type="ECO:0000313" key="1">
    <source>
        <dbReference type="EMBL" id="JAD99493.1"/>
    </source>
</evidence>
<sequence>MYTYSYTHIQFQYYVLEFFRCSPCQNPLLQPDPRQLRQSHLHQHCTTSRTAGSRRS</sequence>
<proteinExistence type="predicted"/>
<organism evidence="1">
    <name type="scientific">Arundo donax</name>
    <name type="common">Giant reed</name>
    <name type="synonym">Donax arundinaceus</name>
    <dbReference type="NCBI Taxonomy" id="35708"/>
    <lineage>
        <taxon>Eukaryota</taxon>
        <taxon>Viridiplantae</taxon>
        <taxon>Streptophyta</taxon>
        <taxon>Embryophyta</taxon>
        <taxon>Tracheophyta</taxon>
        <taxon>Spermatophyta</taxon>
        <taxon>Magnoliopsida</taxon>
        <taxon>Liliopsida</taxon>
        <taxon>Poales</taxon>
        <taxon>Poaceae</taxon>
        <taxon>PACMAD clade</taxon>
        <taxon>Arundinoideae</taxon>
        <taxon>Arundineae</taxon>
        <taxon>Arundo</taxon>
    </lineage>
</organism>
<accession>A0A0A9EKG0</accession>
<name>A0A0A9EKG0_ARUDO</name>
<dbReference type="AlphaFoldDB" id="A0A0A9EKG0"/>